<name>A0AAV3ZMU3_9GAST</name>
<sequence length="95" mass="10625">MFVSSPFEYLQQYAGDDYGVFDTYILQPYFKSKYGAGAIMTDLYSEIVFTRMFHYIPCFTKLEGASVAQWLARVRPEICRDPSVAGSSPATGALA</sequence>
<dbReference type="AlphaFoldDB" id="A0AAV3ZMU3"/>
<proteinExistence type="predicted"/>
<dbReference type="Proteomes" id="UP000735302">
    <property type="component" value="Unassembled WGS sequence"/>
</dbReference>
<keyword evidence="2" id="KW-1185">Reference proteome</keyword>
<dbReference type="EMBL" id="BLXT01003087">
    <property type="protein sequence ID" value="GFO00416.1"/>
    <property type="molecule type" value="Genomic_DNA"/>
</dbReference>
<gene>
    <name evidence="1" type="ORF">PoB_002692100</name>
</gene>
<reference evidence="1 2" key="1">
    <citation type="journal article" date="2021" name="Elife">
        <title>Chloroplast acquisition without the gene transfer in kleptoplastic sea slugs, Plakobranchus ocellatus.</title>
        <authorList>
            <person name="Maeda T."/>
            <person name="Takahashi S."/>
            <person name="Yoshida T."/>
            <person name="Shimamura S."/>
            <person name="Takaki Y."/>
            <person name="Nagai Y."/>
            <person name="Toyoda A."/>
            <person name="Suzuki Y."/>
            <person name="Arimoto A."/>
            <person name="Ishii H."/>
            <person name="Satoh N."/>
            <person name="Nishiyama T."/>
            <person name="Hasebe M."/>
            <person name="Maruyama T."/>
            <person name="Minagawa J."/>
            <person name="Obokata J."/>
            <person name="Shigenobu S."/>
        </authorList>
    </citation>
    <scope>NUCLEOTIDE SEQUENCE [LARGE SCALE GENOMIC DNA]</scope>
</reference>
<comment type="caution">
    <text evidence="1">The sequence shown here is derived from an EMBL/GenBank/DDBJ whole genome shotgun (WGS) entry which is preliminary data.</text>
</comment>
<accession>A0AAV3ZMU3</accession>
<organism evidence="1 2">
    <name type="scientific">Plakobranchus ocellatus</name>
    <dbReference type="NCBI Taxonomy" id="259542"/>
    <lineage>
        <taxon>Eukaryota</taxon>
        <taxon>Metazoa</taxon>
        <taxon>Spiralia</taxon>
        <taxon>Lophotrochozoa</taxon>
        <taxon>Mollusca</taxon>
        <taxon>Gastropoda</taxon>
        <taxon>Heterobranchia</taxon>
        <taxon>Euthyneura</taxon>
        <taxon>Panpulmonata</taxon>
        <taxon>Sacoglossa</taxon>
        <taxon>Placobranchoidea</taxon>
        <taxon>Plakobranchidae</taxon>
        <taxon>Plakobranchus</taxon>
    </lineage>
</organism>
<protein>
    <submittedName>
        <fullName evidence="1">Uncharacterized protein</fullName>
    </submittedName>
</protein>
<evidence type="ECO:0000313" key="2">
    <source>
        <dbReference type="Proteomes" id="UP000735302"/>
    </source>
</evidence>
<evidence type="ECO:0000313" key="1">
    <source>
        <dbReference type="EMBL" id="GFO00416.1"/>
    </source>
</evidence>